<dbReference type="EMBL" id="CP009249">
    <property type="protein sequence ID" value="APT93185.1"/>
    <property type="molecule type" value="Genomic_DNA"/>
</dbReference>
<organism evidence="1 2">
    <name type="scientific">Corynebacterium phocae</name>
    <dbReference type="NCBI Taxonomy" id="161895"/>
    <lineage>
        <taxon>Bacteria</taxon>
        <taxon>Bacillati</taxon>
        <taxon>Actinomycetota</taxon>
        <taxon>Actinomycetes</taxon>
        <taxon>Mycobacteriales</taxon>
        <taxon>Corynebacteriaceae</taxon>
        <taxon>Corynebacterium</taxon>
    </lineage>
</organism>
<keyword evidence="2" id="KW-1185">Reference proteome</keyword>
<gene>
    <name evidence="1" type="ORF">CPHO_10115</name>
</gene>
<dbReference type="KEGG" id="cpho:CPHO_10115"/>
<evidence type="ECO:0000313" key="1">
    <source>
        <dbReference type="EMBL" id="APT93185.1"/>
    </source>
</evidence>
<sequence>MSMFQPQPWAEAVLAGLSREFPAVTGHMSTGPGDCDVTPSRLHPAFWGCLDWHSAVHMMWSGLVLAAHPGVDESTKVQLQRVISGRLSAENIAVEADYLRRHPGFERPYGWAWLFQLAAQCTTTAATAPLAARLEPLLDTVEASLVDWLPRLSYPVRYGLHTNTAFGLALITDSARELGRPDVLEEVTRCARRWFLADRNYPVGWEPSGTDFLSGGLCEALLMKRVLTKPEFGEWLLEFLPGLGLAGDPLLNVPAARDRTDGTLVHLFGLMLSRAWMLGELAPAVEPERRERIYACIPRLIGAAEAEIVEGDFMSTHWLVTFALKAHQSAARET</sequence>
<accession>A0A1L7D4Y5</accession>
<reference evidence="1 2" key="1">
    <citation type="submission" date="2014-08" db="EMBL/GenBank/DDBJ databases">
        <title>Complete genome sequence of Corynebacterium phocae M408/89/1(T)(=DSM 44612(T)), isolated from the common seal (Phoca vitulina).</title>
        <authorList>
            <person name="Ruckert C."/>
            <person name="Albersmeier A."/>
            <person name="Winkler A."/>
            <person name="Kalinowski J."/>
        </authorList>
    </citation>
    <scope>NUCLEOTIDE SEQUENCE [LARGE SCALE GENOMIC DNA]</scope>
    <source>
        <strain evidence="1 2">M408/89/1</strain>
    </source>
</reference>
<dbReference type="InterPro" id="IPR021365">
    <property type="entry name" value="DUF2891"/>
</dbReference>
<name>A0A1L7D4Y5_9CORY</name>
<dbReference type="AlphaFoldDB" id="A0A1L7D4Y5"/>
<protein>
    <recommendedName>
        <fullName evidence="3">DUF2891 domain-containing protein</fullName>
    </recommendedName>
</protein>
<evidence type="ECO:0000313" key="2">
    <source>
        <dbReference type="Proteomes" id="UP000185491"/>
    </source>
</evidence>
<proteinExistence type="predicted"/>
<evidence type="ECO:0008006" key="3">
    <source>
        <dbReference type="Google" id="ProtNLM"/>
    </source>
</evidence>
<dbReference type="Pfam" id="PF11199">
    <property type="entry name" value="DUF2891"/>
    <property type="match status" value="1"/>
</dbReference>
<dbReference type="Proteomes" id="UP000185491">
    <property type="component" value="Chromosome"/>
</dbReference>